<dbReference type="Gene3D" id="2.160.20.10">
    <property type="entry name" value="Single-stranded right-handed beta-helix, Pectin lyase-like"/>
    <property type="match status" value="1"/>
</dbReference>
<keyword evidence="7 11" id="KW-0456">Lyase</keyword>
<feature type="compositionally biased region" description="Low complexity" evidence="9">
    <location>
        <begin position="260"/>
        <end position="271"/>
    </location>
</feature>
<dbReference type="OrthoDB" id="226690at2"/>
<sequence length="603" mass="62588">MQDHHRARRRRAVPQDPVVTAAIPDDAPDPADIASAGAVADDGRRGLALAARWLDPAHQAVLGLWWAEACGQLGRADLARALDVGRRHAAVRVQRMRGQLDVARGIVAALDAAPRCADLARTATGWDGTPSPLWRKRLDRHVRRCDTCLSASAALVPPERLVPALGLLPVPVALSTSVRELSASPPVASGAPVGWWQGWVEPVRDGWEAIVARPAAAVTAVALTVGGGATVTTVVMSPERPPAVVVASTPSPDARDRPPETSSSEPSHEPVAPSPAEPVEPPPDGTTRGVVTADLYVAPDGSDAADGSWARPFATVAHAVEVVRPGQTVAVRGGTYVVDEPLRLTTDGAPGARIVLSGYRDELPVLDLGQVPADEWPIVQDADHWTVGSLEIRGSRSHGYVCLSCAASVFEHLDVHDNTRSGLELRGEGTRDNVVRDSAFHHNHDDSAGGSAGIGLGVKFGSGEGNVVMRNRFFENADDGVDLGDFGSAVTLRDNESYGNGFDRWGIAGWQGNGGGFTLGGGDDPPAVAHVLVGNVAWGNGHHGFTDGGNRGALLFAGNVARDNGGAGYFLADAAAVLDGDVATGNDVPAKLGDAVVGDVAAP</sequence>
<evidence type="ECO:0000256" key="2">
    <source>
        <dbReference type="ARBA" id="ARBA00004613"/>
    </source>
</evidence>
<dbReference type="EC" id="4.2.2.2" evidence="11"/>
<evidence type="ECO:0000256" key="3">
    <source>
        <dbReference type="ARBA" id="ARBA00022525"/>
    </source>
</evidence>
<dbReference type="PANTHER" id="PTHR40088:SF1">
    <property type="entry name" value="PECTATE LYASE PEL9"/>
    <property type="match status" value="1"/>
</dbReference>
<evidence type="ECO:0000256" key="6">
    <source>
        <dbReference type="ARBA" id="ARBA00022837"/>
    </source>
</evidence>
<accession>A0A168FFS9</accession>
<evidence type="ECO:0000256" key="8">
    <source>
        <dbReference type="ARBA" id="ARBA00038263"/>
    </source>
</evidence>
<dbReference type="InterPro" id="IPR012334">
    <property type="entry name" value="Pectin_lyas_fold"/>
</dbReference>
<dbReference type="SUPFAM" id="SSF51126">
    <property type="entry name" value="Pectin lyase-like"/>
    <property type="match status" value="1"/>
</dbReference>
<comment type="subcellular location">
    <subcellularLocation>
        <location evidence="2">Secreted</location>
    </subcellularLocation>
</comment>
<comment type="similarity">
    <text evidence="8">Belongs to the polysaccharide lyase 9 family.</text>
</comment>
<feature type="domain" description="Right handed beta helix" evidence="10">
    <location>
        <begin position="380"/>
        <end position="504"/>
    </location>
</feature>
<keyword evidence="4" id="KW-0479">Metal-binding</keyword>
<evidence type="ECO:0000313" key="11">
    <source>
        <dbReference type="EMBL" id="ANC31629.1"/>
    </source>
</evidence>
<keyword evidence="12" id="KW-1185">Reference proteome</keyword>
<evidence type="ECO:0000259" key="10">
    <source>
        <dbReference type="Pfam" id="PF13229"/>
    </source>
</evidence>
<dbReference type="SMART" id="SM00710">
    <property type="entry name" value="PbH1"/>
    <property type="match status" value="6"/>
</dbReference>
<dbReference type="KEGG" id="ido:I598_2087"/>
<dbReference type="Pfam" id="PF13229">
    <property type="entry name" value="Beta_helix"/>
    <property type="match status" value="1"/>
</dbReference>
<evidence type="ECO:0000256" key="4">
    <source>
        <dbReference type="ARBA" id="ARBA00022723"/>
    </source>
</evidence>
<dbReference type="RefSeq" id="WP_068202889.1">
    <property type="nucleotide sequence ID" value="NZ_CP014209.1"/>
</dbReference>
<evidence type="ECO:0000256" key="7">
    <source>
        <dbReference type="ARBA" id="ARBA00023239"/>
    </source>
</evidence>
<dbReference type="Proteomes" id="UP000076794">
    <property type="component" value="Chromosome"/>
</dbReference>
<comment type="cofactor">
    <cofactor evidence="1">
        <name>Ca(2+)</name>
        <dbReference type="ChEBI" id="CHEBI:29108"/>
    </cofactor>
</comment>
<gene>
    <name evidence="11" type="primary">pelL</name>
    <name evidence="11" type="ORF">I598_2087</name>
</gene>
<evidence type="ECO:0000256" key="9">
    <source>
        <dbReference type="SAM" id="MobiDB-lite"/>
    </source>
</evidence>
<dbReference type="PATRIC" id="fig|1300344.3.peg.2096"/>
<keyword evidence="3" id="KW-0964">Secreted</keyword>
<name>A0A168FFS9_9MICO</name>
<keyword evidence="6" id="KW-0106">Calcium</keyword>
<proteinExistence type="inferred from homology"/>
<evidence type="ECO:0000256" key="1">
    <source>
        <dbReference type="ARBA" id="ARBA00001913"/>
    </source>
</evidence>
<dbReference type="GO" id="GO:0030570">
    <property type="term" value="F:pectate lyase activity"/>
    <property type="evidence" value="ECO:0007669"/>
    <property type="project" value="UniProtKB-EC"/>
</dbReference>
<evidence type="ECO:0000256" key="5">
    <source>
        <dbReference type="ARBA" id="ARBA00022729"/>
    </source>
</evidence>
<dbReference type="InterPro" id="IPR052052">
    <property type="entry name" value="Polysaccharide_Lyase_9"/>
</dbReference>
<protein>
    <submittedName>
        <fullName evidence="11">Pectate lyase L</fullName>
        <ecNumber evidence="11">4.2.2.2</ecNumber>
    </submittedName>
</protein>
<feature type="region of interest" description="Disordered" evidence="9">
    <location>
        <begin position="242"/>
        <end position="289"/>
    </location>
</feature>
<dbReference type="GO" id="GO:0046872">
    <property type="term" value="F:metal ion binding"/>
    <property type="evidence" value="ECO:0007669"/>
    <property type="project" value="UniProtKB-KW"/>
</dbReference>
<feature type="compositionally biased region" description="Low complexity" evidence="9">
    <location>
        <begin position="242"/>
        <end position="252"/>
    </location>
</feature>
<organism evidence="11 12">
    <name type="scientific">Isoptericola dokdonensis DS-3</name>
    <dbReference type="NCBI Taxonomy" id="1300344"/>
    <lineage>
        <taxon>Bacteria</taxon>
        <taxon>Bacillati</taxon>
        <taxon>Actinomycetota</taxon>
        <taxon>Actinomycetes</taxon>
        <taxon>Micrococcales</taxon>
        <taxon>Promicromonosporaceae</taxon>
        <taxon>Isoptericola</taxon>
    </lineage>
</organism>
<feature type="compositionally biased region" description="Pro residues" evidence="9">
    <location>
        <begin position="272"/>
        <end position="284"/>
    </location>
</feature>
<dbReference type="STRING" id="1300344.I598_2087"/>
<dbReference type="PANTHER" id="PTHR40088">
    <property type="entry name" value="PECTATE LYASE (EUROFUNG)"/>
    <property type="match status" value="1"/>
</dbReference>
<evidence type="ECO:0000313" key="12">
    <source>
        <dbReference type="Proteomes" id="UP000076794"/>
    </source>
</evidence>
<dbReference type="InterPro" id="IPR006626">
    <property type="entry name" value="PbH1"/>
</dbReference>
<dbReference type="EMBL" id="CP014209">
    <property type="protein sequence ID" value="ANC31629.1"/>
    <property type="molecule type" value="Genomic_DNA"/>
</dbReference>
<dbReference type="InterPro" id="IPR011050">
    <property type="entry name" value="Pectin_lyase_fold/virulence"/>
</dbReference>
<dbReference type="GO" id="GO:0005576">
    <property type="term" value="C:extracellular region"/>
    <property type="evidence" value="ECO:0007669"/>
    <property type="project" value="UniProtKB-SubCell"/>
</dbReference>
<reference evidence="11 12" key="1">
    <citation type="submission" date="2016-01" db="EMBL/GenBank/DDBJ databases">
        <title>Complete genome sequence of a soil Actinobacterium, Isoptericola dokdonensis DS-3.</title>
        <authorList>
            <person name="Kwon S.-K."/>
            <person name="Kim J.F."/>
        </authorList>
    </citation>
    <scope>NUCLEOTIDE SEQUENCE [LARGE SCALE GENOMIC DNA]</scope>
    <source>
        <strain evidence="11 12">DS-3</strain>
    </source>
</reference>
<dbReference type="InterPro" id="IPR039448">
    <property type="entry name" value="Beta_helix"/>
</dbReference>
<keyword evidence="5" id="KW-0732">Signal</keyword>
<dbReference type="AlphaFoldDB" id="A0A168FFS9"/>